<name>A0A4P9ZTK2_9FUNG</name>
<accession>A0A4P9ZTK2</accession>
<keyword evidence="2" id="KW-1185">Reference proteome</keyword>
<protein>
    <submittedName>
        <fullName evidence="1">Uncharacterized protein</fullName>
    </submittedName>
</protein>
<dbReference type="OrthoDB" id="21648at2759"/>
<sequence>MATPTATPPAKSGPTRKVALMRPGPMGYLFTDAIDLKAGQQLPLADGISTLAVYPAAPMEPATVPSLDSVDPFSRLKPVQVHPGSQPTEKIDIARTTKYGIYGSCFPTYDTQDALLGPVEVNVDPVLPPAASKPSVEAPLALDEPTLSFDEIEFLMAEYQPELQSQSTDGVELDKHLLASLGIDVDAVLRGPEKQSPVEAPHRATEHLDRGALLLMKLESLQNARLGSDHYKNPTATECQTAQALEAHLGAMLSQVGAGALTSPAQLHRAMEQLPLTEPAYRGVLRPQNCFAFPTNALLAKDLPPHATETSQ</sequence>
<evidence type="ECO:0000313" key="2">
    <source>
        <dbReference type="Proteomes" id="UP000268162"/>
    </source>
</evidence>
<dbReference type="AlphaFoldDB" id="A0A4P9ZTK2"/>
<dbReference type="Proteomes" id="UP000268162">
    <property type="component" value="Unassembled WGS sequence"/>
</dbReference>
<dbReference type="EMBL" id="ML002591">
    <property type="protein sequence ID" value="RKP36807.1"/>
    <property type="molecule type" value="Genomic_DNA"/>
</dbReference>
<reference evidence="2" key="1">
    <citation type="journal article" date="2018" name="Nat. Microbiol.">
        <title>Leveraging single-cell genomics to expand the fungal tree of life.</title>
        <authorList>
            <person name="Ahrendt S.R."/>
            <person name="Quandt C.A."/>
            <person name="Ciobanu D."/>
            <person name="Clum A."/>
            <person name="Salamov A."/>
            <person name="Andreopoulos B."/>
            <person name="Cheng J.F."/>
            <person name="Woyke T."/>
            <person name="Pelin A."/>
            <person name="Henrissat B."/>
            <person name="Reynolds N.K."/>
            <person name="Benny G.L."/>
            <person name="Smith M.E."/>
            <person name="James T.Y."/>
            <person name="Grigoriev I.V."/>
        </authorList>
    </citation>
    <scope>NUCLEOTIDE SEQUENCE [LARGE SCALE GENOMIC DNA]</scope>
    <source>
        <strain evidence="2">RSA 468</strain>
    </source>
</reference>
<organism evidence="1 2">
    <name type="scientific">Dimargaris cristalligena</name>
    <dbReference type="NCBI Taxonomy" id="215637"/>
    <lineage>
        <taxon>Eukaryota</taxon>
        <taxon>Fungi</taxon>
        <taxon>Fungi incertae sedis</taxon>
        <taxon>Zoopagomycota</taxon>
        <taxon>Kickxellomycotina</taxon>
        <taxon>Dimargaritomycetes</taxon>
        <taxon>Dimargaritales</taxon>
        <taxon>Dimargaritaceae</taxon>
        <taxon>Dimargaris</taxon>
    </lineage>
</organism>
<proteinExistence type="predicted"/>
<evidence type="ECO:0000313" key="1">
    <source>
        <dbReference type="EMBL" id="RKP36807.1"/>
    </source>
</evidence>
<gene>
    <name evidence="1" type="ORF">BJ085DRAFT_30012</name>
</gene>